<dbReference type="EMBL" id="JBHSKF010000006">
    <property type="protein sequence ID" value="MFC5288493.1"/>
    <property type="molecule type" value="Genomic_DNA"/>
</dbReference>
<sequence length="400" mass="40724">MSARRAFALAAAMVAAVSGCSAGTGPKPSPTTSVSAVPGPHDDAFFVPPATPADAKPGELIWARPISGLQNSYGYDILYWSTTVDDTLVATSGLVFWPAQEANGPRPIVAWAHGTAGLGDQCAPSKWDFDQPGMARSVAASVIRSGGVFVASDYEGLGPPGEHPYIVGHSAGRNVLDSIRAATELTGLEVSASVAFGESQGGGAALFAAELAPTYAPDVGLDGAVAVAPPADLTGLMTHLDGSPYFGYTLMAINGIATAYPEAAALQADLGAEGKAALAKVKGLCSDIVLTEYAGKRGTDFGVGAILNSAVFRERLAENEPGKQKTSVPVLLVHGEADDTVPVSGTRELLADYCAIGVSVTAKFVPGKGHANTTSNALPQIVDYINARLAGTPPPPPACP</sequence>
<feature type="signal peptide" evidence="1">
    <location>
        <begin position="1"/>
        <end position="22"/>
    </location>
</feature>
<dbReference type="PANTHER" id="PTHR34853:SF1">
    <property type="entry name" value="LIPASE 5"/>
    <property type="match status" value="1"/>
</dbReference>
<protein>
    <submittedName>
        <fullName evidence="2">Lipase family protein</fullName>
    </submittedName>
</protein>
<dbReference type="PANTHER" id="PTHR34853">
    <property type="match status" value="1"/>
</dbReference>
<dbReference type="RefSeq" id="WP_378248339.1">
    <property type="nucleotide sequence ID" value="NZ_JBHSKF010000006.1"/>
</dbReference>
<dbReference type="Pfam" id="PF03583">
    <property type="entry name" value="LIP"/>
    <property type="match status" value="1"/>
</dbReference>
<dbReference type="PIRSF" id="PIRSF029171">
    <property type="entry name" value="Esterase_LipA"/>
    <property type="match status" value="1"/>
</dbReference>
<feature type="chain" id="PRO_5046399486" evidence="1">
    <location>
        <begin position="23"/>
        <end position="400"/>
    </location>
</feature>
<dbReference type="InterPro" id="IPR029058">
    <property type="entry name" value="AB_hydrolase_fold"/>
</dbReference>
<dbReference type="SUPFAM" id="SSF53474">
    <property type="entry name" value="alpha/beta-Hydrolases"/>
    <property type="match status" value="1"/>
</dbReference>
<accession>A0ABW0EQ78</accession>
<reference evidence="3" key="1">
    <citation type="journal article" date="2019" name="Int. J. Syst. Evol. Microbiol.">
        <title>The Global Catalogue of Microorganisms (GCM) 10K type strain sequencing project: providing services to taxonomists for standard genome sequencing and annotation.</title>
        <authorList>
            <consortium name="The Broad Institute Genomics Platform"/>
            <consortium name="The Broad Institute Genome Sequencing Center for Infectious Disease"/>
            <person name="Wu L."/>
            <person name="Ma J."/>
        </authorList>
    </citation>
    <scope>NUCLEOTIDE SEQUENCE [LARGE SCALE GENOMIC DNA]</scope>
    <source>
        <strain evidence="3">CCUG 59778</strain>
    </source>
</reference>
<evidence type="ECO:0000313" key="3">
    <source>
        <dbReference type="Proteomes" id="UP001596157"/>
    </source>
</evidence>
<name>A0ABW0EQ78_9PSEU</name>
<dbReference type="Proteomes" id="UP001596157">
    <property type="component" value="Unassembled WGS sequence"/>
</dbReference>
<dbReference type="Gene3D" id="3.40.50.1820">
    <property type="entry name" value="alpha/beta hydrolase"/>
    <property type="match status" value="1"/>
</dbReference>
<proteinExistence type="predicted"/>
<gene>
    <name evidence="2" type="ORF">ACFPM7_15640</name>
</gene>
<comment type="caution">
    <text evidence="2">The sequence shown here is derived from an EMBL/GenBank/DDBJ whole genome shotgun (WGS) entry which is preliminary data.</text>
</comment>
<dbReference type="InterPro" id="IPR005152">
    <property type="entry name" value="Lipase_secreted"/>
</dbReference>
<dbReference type="PROSITE" id="PS51257">
    <property type="entry name" value="PROKAR_LIPOPROTEIN"/>
    <property type="match status" value="1"/>
</dbReference>
<organism evidence="2 3">
    <name type="scientific">Actinokineospora guangxiensis</name>
    <dbReference type="NCBI Taxonomy" id="1490288"/>
    <lineage>
        <taxon>Bacteria</taxon>
        <taxon>Bacillati</taxon>
        <taxon>Actinomycetota</taxon>
        <taxon>Actinomycetes</taxon>
        <taxon>Pseudonocardiales</taxon>
        <taxon>Pseudonocardiaceae</taxon>
        <taxon>Actinokineospora</taxon>
    </lineage>
</organism>
<dbReference type="Gene3D" id="1.10.260.130">
    <property type="match status" value="1"/>
</dbReference>
<evidence type="ECO:0000256" key="1">
    <source>
        <dbReference type="SAM" id="SignalP"/>
    </source>
</evidence>
<keyword evidence="1" id="KW-0732">Signal</keyword>
<keyword evidence="3" id="KW-1185">Reference proteome</keyword>
<evidence type="ECO:0000313" key="2">
    <source>
        <dbReference type="EMBL" id="MFC5288493.1"/>
    </source>
</evidence>